<comment type="similarity">
    <text evidence="1">Belongs to the inositol monophosphatase superfamily.</text>
</comment>
<evidence type="ECO:0008006" key="5">
    <source>
        <dbReference type="Google" id="ProtNLM"/>
    </source>
</evidence>
<dbReference type="AlphaFoldDB" id="A0AAD7YU62"/>
<dbReference type="SUPFAM" id="SSF56655">
    <property type="entry name" value="Carbohydrate phosphatase"/>
    <property type="match status" value="1"/>
</dbReference>
<gene>
    <name evidence="3" type="ORF">PYW07_001767</name>
</gene>
<feature type="binding site" evidence="2">
    <location>
        <position position="79"/>
    </location>
    <ligand>
        <name>Mg(2+)</name>
        <dbReference type="ChEBI" id="CHEBI:18420"/>
        <label>1</label>
        <note>catalytic</note>
    </ligand>
</feature>
<dbReference type="Gene3D" id="3.40.190.80">
    <property type="match status" value="1"/>
</dbReference>
<protein>
    <recommendedName>
        <fullName evidence="5">Inositol polyphosphate 1-phosphatase</fullName>
    </recommendedName>
</protein>
<dbReference type="GO" id="GO:0046872">
    <property type="term" value="F:metal ion binding"/>
    <property type="evidence" value="ECO:0007669"/>
    <property type="project" value="UniProtKB-KW"/>
</dbReference>
<dbReference type="PANTHER" id="PTHR43028:SF3">
    <property type="entry name" value="INOSITOL POLYPHOSPHATE 1-PHOSPHATASE"/>
    <property type="match status" value="1"/>
</dbReference>
<keyword evidence="2" id="KW-0479">Metal-binding</keyword>
<dbReference type="InterPro" id="IPR000760">
    <property type="entry name" value="Inositol_monophosphatase-like"/>
</dbReference>
<keyword evidence="2" id="KW-0460">Magnesium</keyword>
<sequence>MKNILETLINASEKAACVARSCCAGVTNEVLLVAEKFEGDANARFERDFKTIADVLAQEAAKTEIASDFPELAEHVRGEECSEIGGVRIELCDSVEGTADILQYLVAPAIAKRMAEAAHGDTDHKFCDNLPKDIPEIDTSDVGIWIDPIDATAEFIAGVQGHANADHGLPCVTVLIGAYLRSTGEPIIGVINQPFYDNGKGRVVWGINYKDMHEWGSSYVVESNEKNIILMSAAEKPEIADKFRQAGWEVKSLPGAGHKLLKVALGEAAAYIMSQGTTFRWDTCAPHSILKAKGGDLISYSTQIPITYNNEMDLESQDYCNKEGIIAYSDENTEEKIKKILKN</sequence>
<keyword evidence="4" id="KW-1185">Reference proteome</keyword>
<organism evidence="3 4">
    <name type="scientific">Mythimna separata</name>
    <name type="common">Oriental armyworm</name>
    <name type="synonym">Pseudaletia separata</name>
    <dbReference type="NCBI Taxonomy" id="271217"/>
    <lineage>
        <taxon>Eukaryota</taxon>
        <taxon>Metazoa</taxon>
        <taxon>Ecdysozoa</taxon>
        <taxon>Arthropoda</taxon>
        <taxon>Hexapoda</taxon>
        <taxon>Insecta</taxon>
        <taxon>Pterygota</taxon>
        <taxon>Neoptera</taxon>
        <taxon>Endopterygota</taxon>
        <taxon>Lepidoptera</taxon>
        <taxon>Glossata</taxon>
        <taxon>Ditrysia</taxon>
        <taxon>Noctuoidea</taxon>
        <taxon>Noctuidae</taxon>
        <taxon>Noctuinae</taxon>
        <taxon>Hadenini</taxon>
        <taxon>Mythimna</taxon>
    </lineage>
</organism>
<reference evidence="3" key="1">
    <citation type="submission" date="2023-03" db="EMBL/GenBank/DDBJ databases">
        <title>Chromosome-level genomes of two armyworms, Mythimna separata and Mythimna loreyi, provide insights into the biosynthesis and reception of sex pheromones.</title>
        <authorList>
            <person name="Zhao H."/>
        </authorList>
    </citation>
    <scope>NUCLEOTIDE SEQUENCE</scope>
    <source>
        <strain evidence="3">BeijingLab</strain>
        <tissue evidence="3">Pupa</tissue>
    </source>
</reference>
<dbReference type="PANTHER" id="PTHR43028">
    <property type="entry name" value="3'(2'),5'-BISPHOSPHATE NUCLEOTIDASE 1"/>
    <property type="match status" value="1"/>
</dbReference>
<feature type="binding site" evidence="2">
    <location>
        <position position="147"/>
    </location>
    <ligand>
        <name>Mg(2+)</name>
        <dbReference type="ChEBI" id="CHEBI:18420"/>
        <label>1</label>
        <note>catalytic</note>
    </ligand>
</feature>
<feature type="binding site" evidence="2">
    <location>
        <position position="150"/>
    </location>
    <ligand>
        <name>Mg(2+)</name>
        <dbReference type="ChEBI" id="CHEBI:18420"/>
        <label>1</label>
        <note>catalytic</note>
    </ligand>
</feature>
<dbReference type="Proteomes" id="UP001231518">
    <property type="component" value="Chromosome 11"/>
</dbReference>
<proteinExistence type="inferred from homology"/>
<comment type="cofactor">
    <cofactor evidence="2">
        <name>Mg(2+)</name>
        <dbReference type="ChEBI" id="CHEBI:18420"/>
    </cofactor>
</comment>
<name>A0AAD7YU62_MYTSE</name>
<feature type="binding site" evidence="2">
    <location>
        <position position="282"/>
    </location>
    <ligand>
        <name>Mg(2+)</name>
        <dbReference type="ChEBI" id="CHEBI:18420"/>
        <label>1</label>
        <note>catalytic</note>
    </ligand>
</feature>
<dbReference type="Gene3D" id="4.10.460.10">
    <property type="entry name" value="Inositol Polyphosphate 1-phosphatase, domain 1"/>
    <property type="match status" value="1"/>
</dbReference>
<dbReference type="GO" id="GO:0004441">
    <property type="term" value="F:inositol-1,4-bisphosphate 1-phosphatase activity"/>
    <property type="evidence" value="ECO:0007669"/>
    <property type="project" value="TreeGrafter"/>
</dbReference>
<evidence type="ECO:0000313" key="3">
    <source>
        <dbReference type="EMBL" id="KAJ8727648.1"/>
    </source>
</evidence>
<comment type="caution">
    <text evidence="3">The sequence shown here is derived from an EMBL/GenBank/DDBJ whole genome shotgun (WGS) entry which is preliminary data.</text>
</comment>
<evidence type="ECO:0000313" key="4">
    <source>
        <dbReference type="Proteomes" id="UP001231518"/>
    </source>
</evidence>
<evidence type="ECO:0000256" key="2">
    <source>
        <dbReference type="PIRSR" id="PIRSR600760-2"/>
    </source>
</evidence>
<accession>A0AAD7YU62</accession>
<dbReference type="Pfam" id="PF00459">
    <property type="entry name" value="Inositol_P"/>
    <property type="match status" value="1"/>
</dbReference>
<feature type="binding site" evidence="2">
    <location>
        <position position="149"/>
    </location>
    <ligand>
        <name>Mg(2+)</name>
        <dbReference type="ChEBI" id="CHEBI:18420"/>
        <label>1</label>
        <note>catalytic</note>
    </ligand>
</feature>
<dbReference type="Gene3D" id="3.30.540.10">
    <property type="entry name" value="Fructose-1,6-Bisphosphatase, subunit A, domain 1"/>
    <property type="match status" value="1"/>
</dbReference>
<dbReference type="InterPro" id="IPR050725">
    <property type="entry name" value="CysQ/Inositol_MonoPase"/>
</dbReference>
<dbReference type="EMBL" id="JARGEI010000008">
    <property type="protein sequence ID" value="KAJ8727648.1"/>
    <property type="molecule type" value="Genomic_DNA"/>
</dbReference>
<evidence type="ECO:0000256" key="1">
    <source>
        <dbReference type="ARBA" id="ARBA00009759"/>
    </source>
</evidence>
<dbReference type="InterPro" id="IPR044897">
    <property type="entry name" value="INPP1_dom_1"/>
</dbReference>